<evidence type="ECO:0000313" key="4">
    <source>
        <dbReference type="Proteomes" id="UP000004095"/>
    </source>
</evidence>
<feature type="signal peptide" evidence="1">
    <location>
        <begin position="1"/>
        <end position="24"/>
    </location>
</feature>
<feature type="domain" description="Secretion system C-terminal sorting" evidence="2">
    <location>
        <begin position="43"/>
        <end position="104"/>
    </location>
</feature>
<evidence type="ECO:0000313" key="3">
    <source>
        <dbReference type="EMBL" id="EAY27311.1"/>
    </source>
</evidence>
<organism evidence="3 4">
    <name type="scientific">Microscilla marina ATCC 23134</name>
    <dbReference type="NCBI Taxonomy" id="313606"/>
    <lineage>
        <taxon>Bacteria</taxon>
        <taxon>Pseudomonadati</taxon>
        <taxon>Bacteroidota</taxon>
        <taxon>Cytophagia</taxon>
        <taxon>Cytophagales</taxon>
        <taxon>Microscillaceae</taxon>
        <taxon>Microscilla</taxon>
    </lineage>
</organism>
<gene>
    <name evidence="3" type="ORF">M23134_08263</name>
</gene>
<keyword evidence="1" id="KW-0732">Signal</keyword>
<sequence>MNKKLLFSSLPLALVFILQTSTYAHDPYIRIKKGENLFFHKINFKVDRTKPHIKVTIANILGQTVKESKILRSLSFVPTASLQPGYYILKISSGAYTTTQRMVVTK</sequence>
<dbReference type="EMBL" id="AAWS01000024">
    <property type="protein sequence ID" value="EAY27311.1"/>
    <property type="molecule type" value="Genomic_DNA"/>
</dbReference>
<dbReference type="AlphaFoldDB" id="A1ZQD9"/>
<protein>
    <recommendedName>
        <fullName evidence="2">Secretion system C-terminal sorting domain-containing protein</fullName>
    </recommendedName>
</protein>
<keyword evidence="4" id="KW-1185">Reference proteome</keyword>
<dbReference type="Proteomes" id="UP000004095">
    <property type="component" value="Unassembled WGS sequence"/>
</dbReference>
<evidence type="ECO:0000259" key="2">
    <source>
        <dbReference type="Pfam" id="PF18962"/>
    </source>
</evidence>
<feature type="chain" id="PRO_5002642352" description="Secretion system C-terminal sorting domain-containing protein" evidence="1">
    <location>
        <begin position="25"/>
        <end position="106"/>
    </location>
</feature>
<dbReference type="NCBIfam" id="TIGR04183">
    <property type="entry name" value="Por_Secre_tail"/>
    <property type="match status" value="1"/>
</dbReference>
<proteinExistence type="predicted"/>
<evidence type="ECO:0000256" key="1">
    <source>
        <dbReference type="SAM" id="SignalP"/>
    </source>
</evidence>
<reference evidence="3 4" key="1">
    <citation type="submission" date="2007-01" db="EMBL/GenBank/DDBJ databases">
        <authorList>
            <person name="Haygood M."/>
            <person name="Podell S."/>
            <person name="Anderson C."/>
            <person name="Hopkinson B."/>
            <person name="Roe K."/>
            <person name="Barbeau K."/>
            <person name="Gaasterland T."/>
            <person name="Ferriera S."/>
            <person name="Johnson J."/>
            <person name="Kravitz S."/>
            <person name="Beeson K."/>
            <person name="Sutton G."/>
            <person name="Rogers Y.-H."/>
            <person name="Friedman R."/>
            <person name="Frazier M."/>
            <person name="Venter J.C."/>
        </authorList>
    </citation>
    <scope>NUCLEOTIDE SEQUENCE [LARGE SCALE GENOMIC DNA]</scope>
    <source>
        <strain evidence="3 4">ATCC 23134</strain>
    </source>
</reference>
<name>A1ZQD9_MICM2</name>
<dbReference type="RefSeq" id="WP_002699629.1">
    <property type="nucleotide sequence ID" value="NZ_AAWS01000024.1"/>
</dbReference>
<dbReference type="Pfam" id="PF18962">
    <property type="entry name" value="Por_Secre_tail"/>
    <property type="match status" value="1"/>
</dbReference>
<comment type="caution">
    <text evidence="3">The sequence shown here is derived from an EMBL/GenBank/DDBJ whole genome shotgun (WGS) entry which is preliminary data.</text>
</comment>
<dbReference type="OrthoDB" id="5381604at2"/>
<accession>A1ZQD9</accession>
<dbReference type="InterPro" id="IPR026444">
    <property type="entry name" value="Secre_tail"/>
</dbReference>